<dbReference type="GO" id="GO:0005829">
    <property type="term" value="C:cytosol"/>
    <property type="evidence" value="ECO:0007669"/>
    <property type="project" value="TreeGrafter"/>
</dbReference>
<dbReference type="InterPro" id="IPR006196">
    <property type="entry name" value="RNA-binding_domain_S1_IF1"/>
</dbReference>
<dbReference type="SUPFAM" id="SSF50249">
    <property type="entry name" value="Nucleic acid-binding proteins"/>
    <property type="match status" value="1"/>
</dbReference>
<gene>
    <name evidence="4" type="primary">infA</name>
    <name evidence="7" type="ORF">A2713_02060</name>
</gene>
<comment type="subcellular location">
    <subcellularLocation>
        <location evidence="4">Cytoplasm</location>
    </subcellularLocation>
</comment>
<dbReference type="GO" id="GO:0019843">
    <property type="term" value="F:rRNA binding"/>
    <property type="evidence" value="ECO:0007669"/>
    <property type="project" value="UniProtKB-UniRule"/>
</dbReference>
<dbReference type="Proteomes" id="UP000176444">
    <property type="component" value="Unassembled WGS sequence"/>
</dbReference>
<feature type="domain" description="S1-like" evidence="6">
    <location>
        <begin position="1"/>
        <end position="73"/>
    </location>
</feature>
<keyword evidence="3 4" id="KW-0648">Protein biosynthesis</keyword>
<evidence type="ECO:0000256" key="2">
    <source>
        <dbReference type="ARBA" id="ARBA00022540"/>
    </source>
</evidence>
<dbReference type="HAMAP" id="MF_00075">
    <property type="entry name" value="IF_1"/>
    <property type="match status" value="1"/>
</dbReference>
<keyword evidence="4" id="KW-0963">Cytoplasm</keyword>
<dbReference type="GO" id="GO:0043022">
    <property type="term" value="F:ribosome binding"/>
    <property type="evidence" value="ECO:0007669"/>
    <property type="project" value="UniProtKB-UniRule"/>
</dbReference>
<keyword evidence="4" id="KW-0699">rRNA-binding</keyword>
<organism evidence="7 8">
    <name type="scientific">candidate division WWE3 bacterium RIFCSPHIGHO2_01_FULL_35_17</name>
    <dbReference type="NCBI Taxonomy" id="1802614"/>
    <lineage>
        <taxon>Bacteria</taxon>
        <taxon>Katanobacteria</taxon>
    </lineage>
</organism>
<comment type="function">
    <text evidence="4">One of the essential components for the initiation of protein synthesis. Stabilizes the binding of IF-2 and IF-3 on the 30S subunit to which N-formylmethionyl-tRNA(fMet) subsequently binds. Helps modulate mRNA selection, yielding the 30S pre-initiation complex (PIC). Upon addition of the 50S ribosomal subunit IF-1, IF-2 and IF-3 are released leaving the mature 70S translation initiation complex.</text>
</comment>
<protein>
    <recommendedName>
        <fullName evidence="4 5">Translation initiation factor IF-1</fullName>
    </recommendedName>
</protein>
<dbReference type="PROSITE" id="PS50832">
    <property type="entry name" value="S1_IF1_TYPE"/>
    <property type="match status" value="1"/>
</dbReference>
<evidence type="ECO:0000256" key="1">
    <source>
        <dbReference type="ARBA" id="ARBA00010939"/>
    </source>
</evidence>
<evidence type="ECO:0000256" key="5">
    <source>
        <dbReference type="NCBIfam" id="TIGR00008"/>
    </source>
</evidence>
<comment type="similarity">
    <text evidence="1 4">Belongs to the IF-1 family.</text>
</comment>
<evidence type="ECO:0000259" key="6">
    <source>
        <dbReference type="PROSITE" id="PS50832"/>
    </source>
</evidence>
<evidence type="ECO:0000313" key="8">
    <source>
        <dbReference type="Proteomes" id="UP000176444"/>
    </source>
</evidence>
<dbReference type="Gene3D" id="2.40.50.140">
    <property type="entry name" value="Nucleic acid-binding proteins"/>
    <property type="match status" value="1"/>
</dbReference>
<evidence type="ECO:0000256" key="4">
    <source>
        <dbReference type="HAMAP-Rule" id="MF_00075"/>
    </source>
</evidence>
<keyword evidence="2 4" id="KW-0396">Initiation factor</keyword>
<sequence length="73" mass="8580">MAKKDFIVKEGIVLEALPDGKFVIKLKDEEREVTGYLSGKMRRFKIWILAGDMVKAEFSEYDDNTCRIVYRFK</sequence>
<dbReference type="InterPro" id="IPR004368">
    <property type="entry name" value="TIF_IF1"/>
</dbReference>
<proteinExistence type="inferred from homology"/>
<keyword evidence="4" id="KW-0694">RNA-binding</keyword>
<dbReference type="GO" id="GO:0003743">
    <property type="term" value="F:translation initiation factor activity"/>
    <property type="evidence" value="ECO:0007669"/>
    <property type="project" value="UniProtKB-UniRule"/>
</dbReference>
<dbReference type="Pfam" id="PF01176">
    <property type="entry name" value="eIF-1a"/>
    <property type="match status" value="1"/>
</dbReference>
<dbReference type="EMBL" id="MEUX01000023">
    <property type="protein sequence ID" value="OGC47000.1"/>
    <property type="molecule type" value="Genomic_DNA"/>
</dbReference>
<dbReference type="PANTHER" id="PTHR33370">
    <property type="entry name" value="TRANSLATION INITIATION FACTOR IF-1, CHLOROPLASTIC"/>
    <property type="match status" value="1"/>
</dbReference>
<reference evidence="7 8" key="1">
    <citation type="journal article" date="2016" name="Nat. Commun.">
        <title>Thousands of microbial genomes shed light on interconnected biogeochemical processes in an aquifer system.</title>
        <authorList>
            <person name="Anantharaman K."/>
            <person name="Brown C.T."/>
            <person name="Hug L.A."/>
            <person name="Sharon I."/>
            <person name="Castelle C.J."/>
            <person name="Probst A.J."/>
            <person name="Thomas B.C."/>
            <person name="Singh A."/>
            <person name="Wilkins M.J."/>
            <person name="Karaoz U."/>
            <person name="Brodie E.L."/>
            <person name="Williams K.H."/>
            <person name="Hubbard S.S."/>
            <person name="Banfield J.F."/>
        </authorList>
    </citation>
    <scope>NUCLEOTIDE SEQUENCE [LARGE SCALE GENOMIC DNA]</scope>
</reference>
<dbReference type="PANTHER" id="PTHR33370:SF1">
    <property type="entry name" value="TRANSLATION INITIATION FACTOR IF-1, CHLOROPLASTIC"/>
    <property type="match status" value="1"/>
</dbReference>
<comment type="subunit">
    <text evidence="4">Component of the 30S ribosomal translation pre-initiation complex which assembles on the 30S ribosome in the order IF-2 and IF-3, IF-1 and N-formylmethionyl-tRNA(fMet); mRNA recruitment can occur at any time during PIC assembly.</text>
</comment>
<dbReference type="InterPro" id="IPR012340">
    <property type="entry name" value="NA-bd_OB-fold"/>
</dbReference>
<dbReference type="NCBIfam" id="TIGR00008">
    <property type="entry name" value="infA"/>
    <property type="match status" value="1"/>
</dbReference>
<accession>A0A1F4UQD0</accession>
<comment type="caution">
    <text evidence="7">The sequence shown here is derived from an EMBL/GenBank/DDBJ whole genome shotgun (WGS) entry which is preliminary data.</text>
</comment>
<dbReference type="AlphaFoldDB" id="A0A1F4UQD0"/>
<evidence type="ECO:0000256" key="3">
    <source>
        <dbReference type="ARBA" id="ARBA00022917"/>
    </source>
</evidence>
<name>A0A1F4UQD0_UNCKA</name>
<evidence type="ECO:0000313" key="7">
    <source>
        <dbReference type="EMBL" id="OGC47000.1"/>
    </source>
</evidence>